<dbReference type="PANTHER" id="PTHR43046">
    <property type="entry name" value="GDP-MANNOSE MANNOSYL HYDROLASE"/>
    <property type="match status" value="1"/>
</dbReference>
<evidence type="ECO:0000313" key="6">
    <source>
        <dbReference type="Proteomes" id="UP000297975"/>
    </source>
</evidence>
<dbReference type="InterPro" id="IPR020476">
    <property type="entry name" value="Nudix_hydrolase"/>
</dbReference>
<dbReference type="SUPFAM" id="SSF55811">
    <property type="entry name" value="Nudix"/>
    <property type="match status" value="1"/>
</dbReference>
<dbReference type="PROSITE" id="PS00893">
    <property type="entry name" value="NUDIX_BOX"/>
    <property type="match status" value="1"/>
</dbReference>
<dbReference type="EMBL" id="SOPW01000010">
    <property type="protein sequence ID" value="TFB19557.1"/>
    <property type="molecule type" value="Genomic_DNA"/>
</dbReference>
<dbReference type="PRINTS" id="PR00502">
    <property type="entry name" value="NUDIXFAMILY"/>
</dbReference>
<dbReference type="RefSeq" id="WP_134340355.1">
    <property type="nucleotide sequence ID" value="NZ_SOPW01000010.1"/>
</dbReference>
<comment type="similarity">
    <text evidence="3">Belongs to the Nudix hydrolase family.</text>
</comment>
<reference evidence="5 6" key="1">
    <citation type="submission" date="2019-03" db="EMBL/GenBank/DDBJ databases">
        <authorList>
            <person name="He R.-H."/>
        </authorList>
    </citation>
    <scope>NUCLEOTIDE SEQUENCE [LARGE SCALE GENOMIC DNA]</scope>
    <source>
        <strain evidence="6">SH 714</strain>
    </source>
</reference>
<name>A0A4Y8IG20_9BACI</name>
<comment type="cofactor">
    <cofactor evidence="1">
        <name>Mg(2+)</name>
        <dbReference type="ChEBI" id="CHEBI:18420"/>
    </cofactor>
</comment>
<dbReference type="PROSITE" id="PS51462">
    <property type="entry name" value="NUDIX"/>
    <property type="match status" value="1"/>
</dbReference>
<dbReference type="AlphaFoldDB" id="A0A4Y8IG20"/>
<dbReference type="Proteomes" id="UP000297975">
    <property type="component" value="Unassembled WGS sequence"/>
</dbReference>
<gene>
    <name evidence="5" type="ORF">E3U55_10370</name>
</gene>
<dbReference type="Pfam" id="PF00293">
    <property type="entry name" value="NUDIX"/>
    <property type="match status" value="1"/>
</dbReference>
<keyword evidence="2 3" id="KW-0378">Hydrolase</keyword>
<organism evidence="5 6">
    <name type="scientific">Filobacillus milosensis</name>
    <dbReference type="NCBI Taxonomy" id="94137"/>
    <lineage>
        <taxon>Bacteria</taxon>
        <taxon>Bacillati</taxon>
        <taxon>Bacillota</taxon>
        <taxon>Bacilli</taxon>
        <taxon>Bacillales</taxon>
        <taxon>Bacillaceae</taxon>
        <taxon>Filobacillus</taxon>
    </lineage>
</organism>
<evidence type="ECO:0000259" key="4">
    <source>
        <dbReference type="PROSITE" id="PS51462"/>
    </source>
</evidence>
<accession>A0A4Y8IG20</accession>
<dbReference type="InterPro" id="IPR015797">
    <property type="entry name" value="NUDIX_hydrolase-like_dom_sf"/>
</dbReference>
<dbReference type="Gene3D" id="3.90.79.10">
    <property type="entry name" value="Nucleoside Triphosphate Pyrophosphohydrolase"/>
    <property type="match status" value="1"/>
</dbReference>
<evidence type="ECO:0000256" key="1">
    <source>
        <dbReference type="ARBA" id="ARBA00001946"/>
    </source>
</evidence>
<feature type="domain" description="Nudix hydrolase" evidence="4">
    <location>
        <begin position="15"/>
        <end position="149"/>
    </location>
</feature>
<dbReference type="GO" id="GO:0016787">
    <property type="term" value="F:hydrolase activity"/>
    <property type="evidence" value="ECO:0007669"/>
    <property type="project" value="UniProtKB-KW"/>
</dbReference>
<comment type="caution">
    <text evidence="5">The sequence shown here is derived from an EMBL/GenBank/DDBJ whole genome shotgun (WGS) entry which is preliminary data.</text>
</comment>
<dbReference type="InterPro" id="IPR020084">
    <property type="entry name" value="NUDIX_hydrolase_CS"/>
</dbReference>
<keyword evidence="6" id="KW-1185">Reference proteome</keyword>
<evidence type="ECO:0000313" key="5">
    <source>
        <dbReference type="EMBL" id="TFB19557.1"/>
    </source>
</evidence>
<protein>
    <submittedName>
        <fullName evidence="5">NUDIX domain-containing protein</fullName>
    </submittedName>
</protein>
<evidence type="ECO:0000256" key="2">
    <source>
        <dbReference type="ARBA" id="ARBA00022801"/>
    </source>
</evidence>
<dbReference type="InterPro" id="IPR000086">
    <property type="entry name" value="NUDIX_hydrolase_dom"/>
</dbReference>
<sequence>MEYVMELRKLVGQRPLILPGAVVLIVNQEDKVMLQHRHDGSWALPGGLMELGESLEDTAKREVKEETGLDVSELELVDICSGPEYYLKLHNGDQLYSVTAVYLTHDTKGHMNIDYSESRDFQYFNIYDLPEGLNEVNRSYIDSYINKKSVTR</sequence>
<evidence type="ECO:0000256" key="3">
    <source>
        <dbReference type="RuleBase" id="RU003476"/>
    </source>
</evidence>
<dbReference type="OrthoDB" id="9787476at2"/>
<proteinExistence type="inferred from homology"/>
<dbReference type="PANTHER" id="PTHR43046:SF2">
    <property type="entry name" value="8-OXO-DGTP DIPHOSPHATASE-RELATED"/>
    <property type="match status" value="1"/>
</dbReference>
<dbReference type="CDD" id="cd04677">
    <property type="entry name" value="NUDIX_Hydrolase"/>
    <property type="match status" value="1"/>
</dbReference>